<keyword evidence="1" id="KW-1133">Transmembrane helix</keyword>
<keyword evidence="1" id="KW-0812">Transmembrane</keyword>
<evidence type="ECO:0000313" key="3">
    <source>
        <dbReference type="Proteomes" id="UP000008458"/>
    </source>
</evidence>
<evidence type="ECO:0000256" key="1">
    <source>
        <dbReference type="SAM" id="Phobius"/>
    </source>
</evidence>
<dbReference type="HOGENOM" id="CLU_2519557_0_0_2"/>
<dbReference type="KEGG" id="aho:Ahos_0423"/>
<name>F4B5U6_ACIHW</name>
<reference evidence="2 3" key="1">
    <citation type="journal article" date="2011" name="Extremophiles">
        <title>Genomic analysis of Acidianus hospitalis W1 a host for studying crenarchaeal virus and plasmid life cycles.</title>
        <authorList>
            <person name="You X.Y."/>
            <person name="Liu C."/>
            <person name="Wang S.Y."/>
            <person name="Jiang C.Y."/>
            <person name="Shah S.A."/>
            <person name="Prangishvili D."/>
            <person name="She Q."/>
            <person name="Liu S.J."/>
            <person name="Garrett R.A."/>
        </authorList>
    </citation>
    <scope>NUCLEOTIDE SEQUENCE [LARGE SCALE GENOMIC DNA]</scope>
    <source>
        <strain evidence="2 3">W1</strain>
    </source>
</reference>
<proteinExistence type="predicted"/>
<accession>F4B5U6</accession>
<feature type="transmembrane region" description="Helical" evidence="1">
    <location>
        <begin position="55"/>
        <end position="77"/>
    </location>
</feature>
<dbReference type="STRING" id="933801.Ahos_0423"/>
<dbReference type="AlphaFoldDB" id="F4B5U6"/>
<gene>
    <name evidence="2" type="ordered locus">Ahos_0423</name>
</gene>
<feature type="transmembrane region" description="Helical" evidence="1">
    <location>
        <begin position="14"/>
        <end position="34"/>
    </location>
</feature>
<dbReference type="EMBL" id="CP002535">
    <property type="protein sequence ID" value="AEE93311.1"/>
    <property type="molecule type" value="Genomic_DNA"/>
</dbReference>
<protein>
    <submittedName>
        <fullName evidence="2">Uncharacterized protein</fullName>
    </submittedName>
</protein>
<evidence type="ECO:0000313" key="2">
    <source>
        <dbReference type="EMBL" id="AEE93311.1"/>
    </source>
</evidence>
<dbReference type="Proteomes" id="UP000008458">
    <property type="component" value="Chromosome"/>
</dbReference>
<keyword evidence="3" id="KW-1185">Reference proteome</keyword>
<sequence length="84" mass="9767">MGVFPGIYLPLPFFAYYLSISLISYTLWGFYFYSSISIILSSQYKILSTRSSHNLLQIMYLSKDSITILILNFIIAFNNLQTYL</sequence>
<reference key="2">
    <citation type="journal article" date="2011" name="Extremophiles">
        <title>Genomic analyses of Acidianus hospitalis W1 a host for studying crenarchaeal virus and plasmid life cycles.</title>
        <authorList>
            <person name="You X.Y."/>
            <person name="Liu C."/>
            <person name="Wang S.Y."/>
            <person name="Jiang C.Y."/>
            <person name="Shah S.A."/>
            <person name="Prangishvili D."/>
            <person name="Liu S.J."/>
            <person name="Garrett R.A."/>
        </authorList>
    </citation>
    <scope>NUCLEOTIDE SEQUENCE</scope>
    <source>
        <strain>W1</strain>
    </source>
</reference>
<keyword evidence="1" id="KW-0472">Membrane</keyword>
<organism evidence="2 3">
    <name type="scientific">Acidianus hospitalis (strain W1)</name>
    <dbReference type="NCBI Taxonomy" id="933801"/>
    <lineage>
        <taxon>Archaea</taxon>
        <taxon>Thermoproteota</taxon>
        <taxon>Thermoprotei</taxon>
        <taxon>Sulfolobales</taxon>
        <taxon>Sulfolobaceae</taxon>
        <taxon>Acidianus</taxon>
    </lineage>
</organism>